<dbReference type="PANTHER" id="PTHR24106">
    <property type="entry name" value="NACHT, LRR AND CARD DOMAINS-CONTAINING"/>
    <property type="match status" value="1"/>
</dbReference>
<reference evidence="3" key="4">
    <citation type="submission" date="2025-09" db="UniProtKB">
        <authorList>
            <consortium name="Ensembl"/>
        </authorList>
    </citation>
    <scope>IDENTIFICATION</scope>
</reference>
<evidence type="ECO:0000313" key="4">
    <source>
        <dbReference type="Proteomes" id="UP000018467"/>
    </source>
</evidence>
<dbReference type="Ensembl" id="ENSAMXT00000033516.1">
    <property type="protein sequence ID" value="ENSAMXP00000037198.1"/>
    <property type="gene ID" value="ENSAMXG00000031802.1"/>
</dbReference>
<keyword evidence="2" id="KW-0677">Repeat</keyword>
<reference evidence="3" key="3">
    <citation type="submission" date="2025-08" db="UniProtKB">
        <authorList>
            <consortium name="Ensembl"/>
        </authorList>
    </citation>
    <scope>IDENTIFICATION</scope>
</reference>
<evidence type="ECO:0000256" key="1">
    <source>
        <dbReference type="ARBA" id="ARBA00022614"/>
    </source>
</evidence>
<sequence length="245" mass="26993">TKCSLIFIINKQITWTEILVYRISLINCSLTDECCAALASALSSKFLRLTFLNLSANYLGDSGVKLLSSGLENPNCKLEALCLQRCNLTKESCTVLASALSSSSSTLKRLDLSKNELQDSGVKLLSTGLENPHCKLEKLELKRCNLTEESCDVLASALSSNSSNLKELDLSNNELLDLGVKLLYHYTLTAYTLNTHLIYCCVYAFVKISNPVIELSLVYNKPGDSGVKELSNLLYDGQCKLEQLE</sequence>
<keyword evidence="4" id="KW-1185">Reference proteome</keyword>
<dbReference type="SUPFAM" id="SSF52047">
    <property type="entry name" value="RNI-like"/>
    <property type="match status" value="1"/>
</dbReference>
<dbReference type="Bgee" id="ENSAMXG00000031802">
    <property type="expression patterns" value="Expressed in intestine and 2 other cell types or tissues"/>
</dbReference>
<dbReference type="Gene3D" id="3.80.10.10">
    <property type="entry name" value="Ribonuclease Inhibitor"/>
    <property type="match status" value="2"/>
</dbReference>
<dbReference type="InterPro" id="IPR032675">
    <property type="entry name" value="LRR_dom_sf"/>
</dbReference>
<organism evidence="3 4">
    <name type="scientific">Astyanax mexicanus</name>
    <name type="common">Blind cave fish</name>
    <name type="synonym">Astyanax fasciatus mexicanus</name>
    <dbReference type="NCBI Taxonomy" id="7994"/>
    <lineage>
        <taxon>Eukaryota</taxon>
        <taxon>Metazoa</taxon>
        <taxon>Chordata</taxon>
        <taxon>Craniata</taxon>
        <taxon>Vertebrata</taxon>
        <taxon>Euteleostomi</taxon>
        <taxon>Actinopterygii</taxon>
        <taxon>Neopterygii</taxon>
        <taxon>Teleostei</taxon>
        <taxon>Ostariophysi</taxon>
        <taxon>Characiformes</taxon>
        <taxon>Characoidei</taxon>
        <taxon>Acestrorhamphidae</taxon>
        <taxon>Acestrorhamphinae</taxon>
        <taxon>Astyanax</taxon>
    </lineage>
</organism>
<dbReference type="GeneTree" id="ENSGT01150000286904"/>
<dbReference type="PRINTS" id="PR00019">
    <property type="entry name" value="LEURICHRPT"/>
</dbReference>
<keyword evidence="1" id="KW-0433">Leucine-rich repeat</keyword>
<dbReference type="Pfam" id="PF13516">
    <property type="entry name" value="LRR_6"/>
    <property type="match status" value="3"/>
</dbReference>
<evidence type="ECO:0008006" key="5">
    <source>
        <dbReference type="Google" id="ProtNLM"/>
    </source>
</evidence>
<dbReference type="Proteomes" id="UP000018467">
    <property type="component" value="Unassembled WGS sequence"/>
</dbReference>
<reference evidence="4" key="1">
    <citation type="submission" date="2013-03" db="EMBL/GenBank/DDBJ databases">
        <authorList>
            <person name="Jeffery W."/>
            <person name="Warren W."/>
            <person name="Wilson R.K."/>
        </authorList>
    </citation>
    <scope>NUCLEOTIDE SEQUENCE</scope>
    <source>
        <strain evidence="4">female</strain>
    </source>
</reference>
<proteinExistence type="predicted"/>
<accession>A0A3B1J4N9</accession>
<name>A0A3B1J4N9_ASTMX</name>
<dbReference type="InterPro" id="IPR051261">
    <property type="entry name" value="NLR"/>
</dbReference>
<evidence type="ECO:0000256" key="2">
    <source>
        <dbReference type="ARBA" id="ARBA00022737"/>
    </source>
</evidence>
<reference evidence="4" key="2">
    <citation type="journal article" date="2014" name="Nat. Commun.">
        <title>The cavefish genome reveals candidate genes for eye loss.</title>
        <authorList>
            <person name="McGaugh S.E."/>
            <person name="Gross J.B."/>
            <person name="Aken B."/>
            <person name="Blin M."/>
            <person name="Borowsky R."/>
            <person name="Chalopin D."/>
            <person name="Hinaux H."/>
            <person name="Jeffery W.R."/>
            <person name="Keene A."/>
            <person name="Ma L."/>
            <person name="Minx P."/>
            <person name="Murphy D."/>
            <person name="O'Quin K.E."/>
            <person name="Retaux S."/>
            <person name="Rohner N."/>
            <person name="Searle S.M."/>
            <person name="Stahl B.A."/>
            <person name="Tabin C."/>
            <person name="Volff J.N."/>
            <person name="Yoshizawa M."/>
            <person name="Warren W.C."/>
        </authorList>
    </citation>
    <scope>NUCLEOTIDE SEQUENCE [LARGE SCALE GENOMIC DNA]</scope>
    <source>
        <strain evidence="4">female</strain>
    </source>
</reference>
<dbReference type="PROSITE" id="PS51450">
    <property type="entry name" value="LRR"/>
    <property type="match status" value="1"/>
</dbReference>
<dbReference type="SMART" id="SM00368">
    <property type="entry name" value="LRR_RI"/>
    <property type="match status" value="7"/>
</dbReference>
<dbReference type="AlphaFoldDB" id="A0A3B1J4N9"/>
<dbReference type="InParanoid" id="A0A3B1J4N9"/>
<evidence type="ECO:0000313" key="3">
    <source>
        <dbReference type="Ensembl" id="ENSAMXP00000037198.1"/>
    </source>
</evidence>
<dbReference type="InterPro" id="IPR001611">
    <property type="entry name" value="Leu-rich_rpt"/>
</dbReference>
<protein>
    <recommendedName>
        <fullName evidence="5">SPRY-associated domain-containing protein</fullName>
    </recommendedName>
</protein>